<sequence>MCDGDTELALLERGSVFRKLAILADEPCPYDITAVGQMRLLHLEQASLYDLMAKHPQTAQGVIRSLCHALKEHLS</sequence>
<reference evidence="2" key="1">
    <citation type="journal article" date="2021" name="Microb. Physiol.">
        <title>Proteogenomic Insights into the Physiology of Marine, Sulfate-Reducing, Filamentous Desulfonema limicola and Desulfonema magnum.</title>
        <authorList>
            <person name="Schnaars V."/>
            <person name="Wohlbrand L."/>
            <person name="Scheve S."/>
            <person name="Hinrichs C."/>
            <person name="Reinhardt R."/>
            <person name="Rabus R."/>
        </authorList>
    </citation>
    <scope>NUCLEOTIDE SEQUENCE</scope>
    <source>
        <strain evidence="2">4be13</strain>
    </source>
</reference>
<name>A0A975GTK1_9BACT</name>
<protein>
    <submittedName>
        <fullName evidence="2">Cyclic nucleotide-binding domain-containing protein</fullName>
    </submittedName>
</protein>
<accession>A0A975GTK1</accession>
<dbReference type="EMBL" id="CP061800">
    <property type="protein sequence ID" value="QTA93164.1"/>
    <property type="molecule type" value="Genomic_DNA"/>
</dbReference>
<dbReference type="Gene3D" id="2.60.120.10">
    <property type="entry name" value="Jelly Rolls"/>
    <property type="match status" value="1"/>
</dbReference>
<dbReference type="InterPro" id="IPR018490">
    <property type="entry name" value="cNMP-bd_dom_sf"/>
</dbReference>
<feature type="domain" description="Cyclic nucleotide-binding" evidence="1">
    <location>
        <begin position="1"/>
        <end position="52"/>
    </location>
</feature>
<dbReference type="PROSITE" id="PS50042">
    <property type="entry name" value="CNMP_BINDING_3"/>
    <property type="match status" value="1"/>
</dbReference>
<dbReference type="Pfam" id="PF00027">
    <property type="entry name" value="cNMP_binding"/>
    <property type="match status" value="1"/>
</dbReference>
<proteinExistence type="predicted"/>
<keyword evidence="3" id="KW-1185">Reference proteome</keyword>
<dbReference type="Proteomes" id="UP000663722">
    <property type="component" value="Chromosome"/>
</dbReference>
<dbReference type="AlphaFoldDB" id="A0A975GTK1"/>
<dbReference type="SUPFAM" id="SSF51206">
    <property type="entry name" value="cAMP-binding domain-like"/>
    <property type="match status" value="1"/>
</dbReference>
<evidence type="ECO:0000313" key="3">
    <source>
        <dbReference type="Proteomes" id="UP000663722"/>
    </source>
</evidence>
<evidence type="ECO:0000259" key="1">
    <source>
        <dbReference type="PROSITE" id="PS50042"/>
    </source>
</evidence>
<organism evidence="2 3">
    <name type="scientific">Desulfonema magnum</name>
    <dbReference type="NCBI Taxonomy" id="45655"/>
    <lineage>
        <taxon>Bacteria</taxon>
        <taxon>Pseudomonadati</taxon>
        <taxon>Thermodesulfobacteriota</taxon>
        <taxon>Desulfobacteria</taxon>
        <taxon>Desulfobacterales</taxon>
        <taxon>Desulfococcaceae</taxon>
        <taxon>Desulfonema</taxon>
    </lineage>
</organism>
<evidence type="ECO:0000313" key="2">
    <source>
        <dbReference type="EMBL" id="QTA93164.1"/>
    </source>
</evidence>
<dbReference type="KEGG" id="dmm:dnm_092610"/>
<dbReference type="InterPro" id="IPR000595">
    <property type="entry name" value="cNMP-bd_dom"/>
</dbReference>
<gene>
    <name evidence="2" type="ORF">dnm_092610</name>
</gene>
<dbReference type="InterPro" id="IPR014710">
    <property type="entry name" value="RmlC-like_jellyroll"/>
</dbReference>